<name>A0ACB6QBH4_9PLEO</name>
<organism evidence="1 2">
    <name type="scientific">Lindgomyces ingoldianus</name>
    <dbReference type="NCBI Taxonomy" id="673940"/>
    <lineage>
        <taxon>Eukaryota</taxon>
        <taxon>Fungi</taxon>
        <taxon>Dikarya</taxon>
        <taxon>Ascomycota</taxon>
        <taxon>Pezizomycotina</taxon>
        <taxon>Dothideomycetes</taxon>
        <taxon>Pleosporomycetidae</taxon>
        <taxon>Pleosporales</taxon>
        <taxon>Lindgomycetaceae</taxon>
        <taxon>Lindgomyces</taxon>
    </lineage>
</organism>
<dbReference type="EMBL" id="MU003550">
    <property type="protein sequence ID" value="KAF2463490.1"/>
    <property type="molecule type" value="Genomic_DNA"/>
</dbReference>
<protein>
    <submittedName>
        <fullName evidence="1">Alcohol dehydrogenase-like protein</fullName>
    </submittedName>
</protein>
<keyword evidence="2" id="KW-1185">Reference proteome</keyword>
<comment type="caution">
    <text evidence="1">The sequence shown here is derived from an EMBL/GenBank/DDBJ whole genome shotgun (WGS) entry which is preliminary data.</text>
</comment>
<sequence length="360" mass="37704">MSNVDLPKKYKAVVYDKPGSISTKIEELDMPEPGPGQVLINLSHSGVCHSDMGVMMNSWVILPAPTQPGQVGGHEGVGKIVKMGPGTENSAVKIGDRVGIKWMAGTCESCEACFAGADANCFNGKISGYYTPGTFQQYALGPANYVTPIPDALDSAAAAPMLCAGVTVYSALRKSGAESGNWVVILGAGGGLGHLAVQFSSKAIGHRVIGIDHSSKKDIVLESGAEHFIPIDGTDNIPETVKALTGGLGAHAVLVLTANNAAYATSAELLRFRGRVVCVGIPEGEAVAIKSALPQLMVAKELQIVGVAVGSRREAIETLDFAARGVVKTHFRTEKMDRLTGVFEDMFEGKLKGRVVLDLS</sequence>
<accession>A0ACB6QBH4</accession>
<evidence type="ECO:0000313" key="1">
    <source>
        <dbReference type="EMBL" id="KAF2463490.1"/>
    </source>
</evidence>
<dbReference type="Proteomes" id="UP000799755">
    <property type="component" value="Unassembled WGS sequence"/>
</dbReference>
<reference evidence="1" key="1">
    <citation type="journal article" date="2020" name="Stud. Mycol.">
        <title>101 Dothideomycetes genomes: a test case for predicting lifestyles and emergence of pathogens.</title>
        <authorList>
            <person name="Haridas S."/>
            <person name="Albert R."/>
            <person name="Binder M."/>
            <person name="Bloem J."/>
            <person name="Labutti K."/>
            <person name="Salamov A."/>
            <person name="Andreopoulos B."/>
            <person name="Baker S."/>
            <person name="Barry K."/>
            <person name="Bills G."/>
            <person name="Bluhm B."/>
            <person name="Cannon C."/>
            <person name="Castanera R."/>
            <person name="Culley D."/>
            <person name="Daum C."/>
            <person name="Ezra D."/>
            <person name="Gonzalez J."/>
            <person name="Henrissat B."/>
            <person name="Kuo A."/>
            <person name="Liang C."/>
            <person name="Lipzen A."/>
            <person name="Lutzoni F."/>
            <person name="Magnuson J."/>
            <person name="Mondo S."/>
            <person name="Nolan M."/>
            <person name="Ohm R."/>
            <person name="Pangilinan J."/>
            <person name="Park H.-J."/>
            <person name="Ramirez L."/>
            <person name="Alfaro M."/>
            <person name="Sun H."/>
            <person name="Tritt A."/>
            <person name="Yoshinaga Y."/>
            <person name="Zwiers L.-H."/>
            <person name="Turgeon B."/>
            <person name="Goodwin S."/>
            <person name="Spatafora J."/>
            <person name="Crous P."/>
            <person name="Grigoriev I."/>
        </authorList>
    </citation>
    <scope>NUCLEOTIDE SEQUENCE</scope>
    <source>
        <strain evidence="1">ATCC 200398</strain>
    </source>
</reference>
<evidence type="ECO:0000313" key="2">
    <source>
        <dbReference type="Proteomes" id="UP000799755"/>
    </source>
</evidence>
<gene>
    <name evidence="1" type="ORF">BDR25DRAFT_298059</name>
</gene>
<proteinExistence type="predicted"/>